<dbReference type="PANTHER" id="PTHR43459">
    <property type="entry name" value="ENOYL-COA HYDRATASE"/>
    <property type="match status" value="1"/>
</dbReference>
<sequence length="260" mass="27829">MTDAADRSAGRITCTVDGAVAHLVIDNVGKHNAVTGPMWDQLRQILEELRDRDGLRVVTLRGAGGVFSSGADLNEVLAATQGREQATRFCERVARALLSLVTFPHPTVAVLERHVAGGGAEIALACDLRVARDDVSFQIPMATLGVVPDGVTARRLAQIGGPGTARSVLLQGRALNARECLRRGVVEDVLAAEELDQHLLRMVKAFASSSAYSVTRTKAMLLEQEAWDVQDLTSGMVASFLHGDVAVNARAFLERRGPRG</sequence>
<dbReference type="InterPro" id="IPR029045">
    <property type="entry name" value="ClpP/crotonase-like_dom_sf"/>
</dbReference>
<keyword evidence="2" id="KW-1185">Reference proteome</keyword>
<dbReference type="EMBL" id="VFOP01000001">
    <property type="protein sequence ID" value="TQL51845.1"/>
    <property type="molecule type" value="Genomic_DNA"/>
</dbReference>
<dbReference type="CDD" id="cd06558">
    <property type="entry name" value="crotonase-like"/>
    <property type="match status" value="1"/>
</dbReference>
<dbReference type="Pfam" id="PF00378">
    <property type="entry name" value="ECH_1"/>
    <property type="match status" value="1"/>
</dbReference>
<name>A0A542YUT2_9MICO</name>
<dbReference type="SUPFAM" id="SSF52096">
    <property type="entry name" value="ClpP/crotonase"/>
    <property type="match status" value="1"/>
</dbReference>
<dbReference type="RefSeq" id="WP_170230766.1">
    <property type="nucleotide sequence ID" value="NZ_BAAAIK010000001.1"/>
</dbReference>
<reference evidence="1 2" key="1">
    <citation type="submission" date="2019-06" db="EMBL/GenBank/DDBJ databases">
        <title>Sequencing the genomes of 1000 actinobacteria strains.</title>
        <authorList>
            <person name="Klenk H.-P."/>
        </authorList>
    </citation>
    <scope>NUCLEOTIDE SEQUENCE [LARGE SCALE GENOMIC DNA]</scope>
    <source>
        <strain evidence="1 2">DSM 12335</strain>
    </source>
</reference>
<dbReference type="PANTHER" id="PTHR43459:SF1">
    <property type="entry name" value="EG:BACN32G11.4 PROTEIN"/>
    <property type="match status" value="1"/>
</dbReference>
<protein>
    <submittedName>
        <fullName evidence="1">Enoyl-CoA hydratase/carnithine racemase</fullName>
    </submittedName>
</protein>
<evidence type="ECO:0000313" key="2">
    <source>
        <dbReference type="Proteomes" id="UP000319516"/>
    </source>
</evidence>
<proteinExistence type="predicted"/>
<dbReference type="InterPro" id="IPR001753">
    <property type="entry name" value="Enoyl-CoA_hydra/iso"/>
</dbReference>
<comment type="caution">
    <text evidence="1">The sequence shown here is derived from an EMBL/GenBank/DDBJ whole genome shotgun (WGS) entry which is preliminary data.</text>
</comment>
<accession>A0A542YUT2</accession>
<dbReference type="AlphaFoldDB" id="A0A542YUT2"/>
<dbReference type="Proteomes" id="UP000319516">
    <property type="component" value="Unassembled WGS sequence"/>
</dbReference>
<dbReference type="Gene3D" id="3.90.226.10">
    <property type="entry name" value="2-enoyl-CoA Hydratase, Chain A, domain 1"/>
    <property type="match status" value="1"/>
</dbReference>
<evidence type="ECO:0000313" key="1">
    <source>
        <dbReference type="EMBL" id="TQL51845.1"/>
    </source>
</evidence>
<gene>
    <name evidence="1" type="ORF">FB467_3011</name>
</gene>
<dbReference type="GO" id="GO:0003824">
    <property type="term" value="F:catalytic activity"/>
    <property type="evidence" value="ECO:0007669"/>
    <property type="project" value="UniProtKB-ARBA"/>
</dbReference>
<organism evidence="1 2">
    <name type="scientific">Ornithinicoccus hortensis</name>
    <dbReference type="NCBI Taxonomy" id="82346"/>
    <lineage>
        <taxon>Bacteria</taxon>
        <taxon>Bacillati</taxon>
        <taxon>Actinomycetota</taxon>
        <taxon>Actinomycetes</taxon>
        <taxon>Micrococcales</taxon>
        <taxon>Intrasporangiaceae</taxon>
        <taxon>Ornithinicoccus</taxon>
    </lineage>
</organism>